<accession>A0A7J8HZ74</accession>
<dbReference type="AlphaFoldDB" id="A0A7J8HZ74"/>
<evidence type="ECO:0000313" key="1">
    <source>
        <dbReference type="EMBL" id="KAF6477022.1"/>
    </source>
</evidence>
<keyword evidence="2" id="KW-1185">Reference proteome</keyword>
<gene>
    <name evidence="1" type="ORF">HJG59_000010</name>
</gene>
<protein>
    <submittedName>
        <fullName evidence="1">Arylacetamide deacetylase like 2</fullName>
    </submittedName>
</protein>
<reference evidence="1 2" key="1">
    <citation type="journal article" date="2020" name="Nature">
        <title>Six reference-quality genomes reveal evolution of bat adaptations.</title>
        <authorList>
            <person name="Jebb D."/>
            <person name="Huang Z."/>
            <person name="Pippel M."/>
            <person name="Hughes G.M."/>
            <person name="Lavrichenko K."/>
            <person name="Devanna P."/>
            <person name="Winkler S."/>
            <person name="Jermiin L.S."/>
            <person name="Skirmuntt E.C."/>
            <person name="Katzourakis A."/>
            <person name="Burkitt-Gray L."/>
            <person name="Ray D.A."/>
            <person name="Sullivan K.A.M."/>
            <person name="Roscito J.G."/>
            <person name="Kirilenko B.M."/>
            <person name="Davalos L.M."/>
            <person name="Corthals A.P."/>
            <person name="Power M.L."/>
            <person name="Jones G."/>
            <person name="Ransome R.D."/>
            <person name="Dechmann D.K.N."/>
            <person name="Locatelli A.G."/>
            <person name="Puechmaille S.J."/>
            <person name="Fedrigo O."/>
            <person name="Jarvis E.D."/>
            <person name="Hiller M."/>
            <person name="Vernes S.C."/>
            <person name="Myers E.W."/>
            <person name="Teeling E.C."/>
        </authorList>
    </citation>
    <scope>NUCLEOTIDE SEQUENCE [LARGE SCALE GENOMIC DNA]</scope>
    <source>
        <strain evidence="1">MMolMol1</strain>
        <tissue evidence="1">Muscle</tissue>
    </source>
</reference>
<comment type="caution">
    <text evidence="1">The sequence shown here is derived from an EMBL/GenBank/DDBJ whole genome shotgun (WGS) entry which is preliminary data.</text>
</comment>
<evidence type="ECO:0000313" key="2">
    <source>
        <dbReference type="Proteomes" id="UP000550707"/>
    </source>
</evidence>
<dbReference type="Proteomes" id="UP000550707">
    <property type="component" value="Unassembled WGS sequence"/>
</dbReference>
<dbReference type="EMBL" id="JACASF010000005">
    <property type="protein sequence ID" value="KAF6477022.1"/>
    <property type="molecule type" value="Genomic_DNA"/>
</dbReference>
<organism evidence="1 2">
    <name type="scientific">Molossus molossus</name>
    <name type="common">Pallas' mastiff bat</name>
    <name type="synonym">Vespertilio molossus</name>
    <dbReference type="NCBI Taxonomy" id="27622"/>
    <lineage>
        <taxon>Eukaryota</taxon>
        <taxon>Metazoa</taxon>
        <taxon>Chordata</taxon>
        <taxon>Craniata</taxon>
        <taxon>Vertebrata</taxon>
        <taxon>Euteleostomi</taxon>
        <taxon>Mammalia</taxon>
        <taxon>Eutheria</taxon>
        <taxon>Laurasiatheria</taxon>
        <taxon>Chiroptera</taxon>
        <taxon>Yangochiroptera</taxon>
        <taxon>Molossidae</taxon>
        <taxon>Molossus</taxon>
    </lineage>
</organism>
<proteinExistence type="predicted"/>
<dbReference type="InParanoid" id="A0A7J8HZ74"/>
<name>A0A7J8HZ74_MOLMO</name>
<sequence>MIGPKVICFGLFCVLFAYQFYTPLPGNIEERWKVMALIAFAKTCTIVNKLTA</sequence>